<sequence>MNALLKIFDDSNESIDDDDPYVLVNMAKIIISDIVREHDRWLGSKQTKEHKSDKRLKFFNNPDQCVDYISSYEWRKIFVTLSDEFAYMLPLIHDLPQIVFIYICAPKMLDIDVSNVPKLRGIFNNWSLLSNRCLADLRAFAKELRPIRVIQEETVWLRDLANIELNDRMHKLISTAVDTLTVFTEPDDCKAHITLCDCPVLLILSHPNSYAIETFLSDIPQKTIFIFKANEDNIQSICDHLAMRYSLSFSLFEKSMVQQSVRNINNNKSVFLFFQLMFDLCIYRPSNSPGKDEFLKECRKYYANQDPLNIIKEKLNEFDRTYKPSDAIKWYTSDSFLYRLFNRSLRTENVHFLQLFKFFLKDIHSQLQQLHLEQFLSDKNTQISLTVYRGQTMSTFEFDKIKNNTGLMLCINTYFSTSTDVQVAYMYSGSDSENKQLDIKSVVFEIKIEDTRRPTRRPFASIGEISDKKHEREVLLSAGSIFRIETVEEYDKCWLVQLTFVEDEQVNKIRCDILNQYYGENERGNNLVVLAAISNVMGHFKHFELFISMITDYEPYQQCDIASAYKILGDMNLIKGNHPIATICYERASEYQSKSEMMSSDDVSTVNTFTDRKNYQFGDFRQCLDNSSRAVEKCNKLYSSFSPSEIDKLSVYLDEFDHTHRDAKISFMEDKHKLRRLEIAMSKLLENDDGDDEVDDDDNPNQALSNIQMPPADIENYSALDFIHHSSIDLDIQTHKAYEVLILLCHNQPARAARLIRTLTPERNLVETDVKRRITLFESDGKRHFNKGNYSLAVKYLESAVELYTRHNSPSSSKFRMILVYLDLCQLHYIQENYDTALLMGTNAFLLARKLKASLFIPEIHHTVALIYEKQSDVGALHLAERAVEAAKIDLGVDHLDFIRYSETLQKLYHKFSANISSR</sequence>
<evidence type="ECO:0000313" key="2">
    <source>
        <dbReference type="EMBL" id="CAF1397043.1"/>
    </source>
</evidence>
<organism evidence="3 4">
    <name type="scientific">Didymodactylos carnosus</name>
    <dbReference type="NCBI Taxonomy" id="1234261"/>
    <lineage>
        <taxon>Eukaryota</taxon>
        <taxon>Metazoa</taxon>
        <taxon>Spiralia</taxon>
        <taxon>Gnathifera</taxon>
        <taxon>Rotifera</taxon>
        <taxon>Eurotatoria</taxon>
        <taxon>Bdelloidea</taxon>
        <taxon>Philodinida</taxon>
        <taxon>Philodinidae</taxon>
        <taxon>Didymodactylos</taxon>
    </lineage>
</organism>
<feature type="domain" description="ADP ribosyltransferase" evidence="1">
    <location>
        <begin position="321"/>
        <end position="490"/>
    </location>
</feature>
<evidence type="ECO:0000313" key="4">
    <source>
        <dbReference type="Proteomes" id="UP000682733"/>
    </source>
</evidence>
<dbReference type="Gene3D" id="1.25.40.10">
    <property type="entry name" value="Tetratricopeptide repeat domain"/>
    <property type="match status" value="1"/>
</dbReference>
<evidence type="ECO:0000259" key="1">
    <source>
        <dbReference type="Pfam" id="PF03496"/>
    </source>
</evidence>
<name>A0A8S2S5M8_9BILA</name>
<dbReference type="SUPFAM" id="SSF56399">
    <property type="entry name" value="ADP-ribosylation"/>
    <property type="match status" value="1"/>
</dbReference>
<comment type="caution">
    <text evidence="3">The sequence shown here is derived from an EMBL/GenBank/DDBJ whole genome shotgun (WGS) entry which is preliminary data.</text>
</comment>
<dbReference type="InterPro" id="IPR011990">
    <property type="entry name" value="TPR-like_helical_dom_sf"/>
</dbReference>
<dbReference type="Gene3D" id="3.90.176.10">
    <property type="entry name" value="Toxin ADP-ribosyltransferase, Chain A, domain 1"/>
    <property type="match status" value="1"/>
</dbReference>
<dbReference type="Pfam" id="PF03496">
    <property type="entry name" value="ADPrib_exo_Tox"/>
    <property type="match status" value="1"/>
</dbReference>
<dbReference type="EMBL" id="CAJNOK010025985">
    <property type="protein sequence ID" value="CAF1397043.1"/>
    <property type="molecule type" value="Genomic_DNA"/>
</dbReference>
<dbReference type="AlphaFoldDB" id="A0A8S2S5M8"/>
<dbReference type="Proteomes" id="UP000677228">
    <property type="component" value="Unassembled WGS sequence"/>
</dbReference>
<gene>
    <name evidence="2" type="ORF">OVA965_LOCUS32856</name>
    <name evidence="3" type="ORF">TMI583_LOCUS33727</name>
</gene>
<accession>A0A8S2S5M8</accession>
<dbReference type="PROSITE" id="PS51996">
    <property type="entry name" value="TR_MART"/>
    <property type="match status" value="1"/>
</dbReference>
<proteinExistence type="predicted"/>
<evidence type="ECO:0000313" key="3">
    <source>
        <dbReference type="EMBL" id="CAF4204427.1"/>
    </source>
</evidence>
<dbReference type="EMBL" id="CAJOBA010047704">
    <property type="protein sequence ID" value="CAF4204427.1"/>
    <property type="molecule type" value="Genomic_DNA"/>
</dbReference>
<dbReference type="Proteomes" id="UP000682733">
    <property type="component" value="Unassembled WGS sequence"/>
</dbReference>
<protein>
    <recommendedName>
        <fullName evidence="1">ADP ribosyltransferase domain-containing protein</fullName>
    </recommendedName>
</protein>
<reference evidence="3" key="1">
    <citation type="submission" date="2021-02" db="EMBL/GenBank/DDBJ databases">
        <authorList>
            <person name="Nowell W R."/>
        </authorList>
    </citation>
    <scope>NUCLEOTIDE SEQUENCE</scope>
</reference>
<dbReference type="InterPro" id="IPR003540">
    <property type="entry name" value="ADP-ribosyltransferase"/>
</dbReference>
<dbReference type="GO" id="GO:0005576">
    <property type="term" value="C:extracellular region"/>
    <property type="evidence" value="ECO:0007669"/>
    <property type="project" value="InterPro"/>
</dbReference>
<dbReference type="SUPFAM" id="SSF48452">
    <property type="entry name" value="TPR-like"/>
    <property type="match status" value="1"/>
</dbReference>